<organism evidence="2 3">
    <name type="scientific">Haloarcula mannanilytica</name>
    <dbReference type="NCBI Taxonomy" id="2509225"/>
    <lineage>
        <taxon>Archaea</taxon>
        <taxon>Methanobacteriati</taxon>
        <taxon>Methanobacteriota</taxon>
        <taxon>Stenosarchaea group</taxon>
        <taxon>Halobacteria</taxon>
        <taxon>Halobacteriales</taxon>
        <taxon>Haloarculaceae</taxon>
        <taxon>Haloarcula</taxon>
    </lineage>
</organism>
<dbReference type="Proteomes" id="UP000304382">
    <property type="component" value="Unassembled WGS sequence"/>
</dbReference>
<keyword evidence="3" id="KW-1185">Reference proteome</keyword>
<evidence type="ECO:0000256" key="1">
    <source>
        <dbReference type="SAM" id="MobiDB-lite"/>
    </source>
</evidence>
<comment type="caution">
    <text evidence="2">The sequence shown here is derived from an EMBL/GenBank/DDBJ whole genome shotgun (WGS) entry which is preliminary data.</text>
</comment>
<evidence type="ECO:0008006" key="4">
    <source>
        <dbReference type="Google" id="ProtNLM"/>
    </source>
</evidence>
<accession>A0A4C2EG75</accession>
<feature type="region of interest" description="Disordered" evidence="1">
    <location>
        <begin position="67"/>
        <end position="97"/>
    </location>
</feature>
<evidence type="ECO:0000313" key="3">
    <source>
        <dbReference type="Proteomes" id="UP000304382"/>
    </source>
</evidence>
<reference evidence="2 3" key="1">
    <citation type="submission" date="2019-02" db="EMBL/GenBank/DDBJ databases">
        <title>Haloarcula mannanilyticum sp. nov., a mannan degrading haloarchaeon isolated from commercial salt.</title>
        <authorList>
            <person name="Enomoto S."/>
            <person name="Shimane Y."/>
            <person name="Kamekura M."/>
            <person name="Ito T."/>
            <person name="Moriya O."/>
            <person name="Ihara K."/>
            <person name="Takahashi-Ando N."/>
            <person name="Fukushima Y."/>
            <person name="Yoshida Y."/>
            <person name="Usama R."/>
            <person name="Takai K."/>
            <person name="Minegishi H."/>
        </authorList>
    </citation>
    <scope>NUCLEOTIDE SEQUENCE [LARGE SCALE GENOMIC DNA]</scope>
    <source>
        <strain evidence="2 3">MD130-1</strain>
    </source>
</reference>
<dbReference type="InterPro" id="IPR043899">
    <property type="entry name" value="DUF5789"/>
</dbReference>
<dbReference type="AlphaFoldDB" id="A0A4C2EG75"/>
<sequence>MRNYMTEARVNCMAREVKLNELTALLETASYPLSVETARREFDDVQLVYADGSEPLAAVLDRISDEQFSSPDEAQSSIYNALPVEGVGEPGQSEGEG</sequence>
<proteinExistence type="predicted"/>
<name>A0A4C2EG75_9EURY</name>
<dbReference type="Pfam" id="PF19102">
    <property type="entry name" value="DUF5789"/>
    <property type="match status" value="1"/>
</dbReference>
<dbReference type="EMBL" id="BIXZ01000001">
    <property type="protein sequence ID" value="GCF13488.1"/>
    <property type="molecule type" value="Genomic_DNA"/>
</dbReference>
<evidence type="ECO:0000313" key="2">
    <source>
        <dbReference type="EMBL" id="GCF13488.1"/>
    </source>
</evidence>
<feature type="compositionally biased region" description="Polar residues" evidence="1">
    <location>
        <begin position="67"/>
        <end position="79"/>
    </location>
</feature>
<protein>
    <recommendedName>
        <fullName evidence="4">DUF2795 domain-containing protein</fullName>
    </recommendedName>
</protein>
<gene>
    <name evidence="2" type="ORF">Harman_14230</name>
</gene>